<dbReference type="Proteomes" id="UP001150830">
    <property type="component" value="Unassembled WGS sequence"/>
</dbReference>
<keyword evidence="5" id="KW-1185">Reference proteome</keyword>
<evidence type="ECO:0000259" key="2">
    <source>
        <dbReference type="PROSITE" id="PS50110"/>
    </source>
</evidence>
<keyword evidence="1" id="KW-0597">Phosphoprotein</keyword>
<evidence type="ECO:0000259" key="3">
    <source>
        <dbReference type="PROSITE" id="PS50921"/>
    </source>
</evidence>
<dbReference type="CDD" id="cd00156">
    <property type="entry name" value="REC"/>
    <property type="match status" value="1"/>
</dbReference>
<dbReference type="InterPro" id="IPR005561">
    <property type="entry name" value="ANTAR"/>
</dbReference>
<gene>
    <name evidence="4" type="ORF">OUO13_15305</name>
</gene>
<dbReference type="InterPro" id="IPR008327">
    <property type="entry name" value="Sig_transdc_resp-reg_antiterm"/>
</dbReference>
<dbReference type="InterPro" id="IPR036388">
    <property type="entry name" value="WH-like_DNA-bd_sf"/>
</dbReference>
<dbReference type="Pfam" id="PF00072">
    <property type="entry name" value="Response_reg"/>
    <property type="match status" value="1"/>
</dbReference>
<comment type="caution">
    <text evidence="4">The sequence shown here is derived from an EMBL/GenBank/DDBJ whole genome shotgun (WGS) entry which is preliminary data.</text>
</comment>
<feature type="modified residue" description="4-aspartylphosphate" evidence="1">
    <location>
        <position position="68"/>
    </location>
</feature>
<proteinExistence type="predicted"/>
<dbReference type="AlphaFoldDB" id="A0A9X3EPP2"/>
<evidence type="ECO:0000313" key="5">
    <source>
        <dbReference type="Proteomes" id="UP001150830"/>
    </source>
</evidence>
<dbReference type="PIRSF" id="PIRSF036382">
    <property type="entry name" value="RR_antiterm"/>
    <property type="match status" value="1"/>
</dbReference>
<dbReference type="PROSITE" id="PS50921">
    <property type="entry name" value="ANTAR"/>
    <property type="match status" value="1"/>
</dbReference>
<dbReference type="InterPro" id="IPR001789">
    <property type="entry name" value="Sig_transdc_resp-reg_receiver"/>
</dbReference>
<feature type="domain" description="Response regulatory" evidence="2">
    <location>
        <begin position="18"/>
        <end position="132"/>
    </location>
</feature>
<reference evidence="4" key="1">
    <citation type="submission" date="2022-11" db="EMBL/GenBank/DDBJ databases">
        <title>Parathalassolutuus dongxingensis gen. nov., sp. nov., a novel member of family Oceanospirillaceae isolated from a coastal shrimp pond in Guangxi, China.</title>
        <authorList>
            <person name="Chen H."/>
        </authorList>
    </citation>
    <scope>NUCLEOTIDE SEQUENCE</scope>
    <source>
        <strain evidence="4">G-43</strain>
    </source>
</reference>
<dbReference type="PANTHER" id="PTHR43367">
    <property type="match status" value="1"/>
</dbReference>
<dbReference type="GO" id="GO:0000160">
    <property type="term" value="P:phosphorelay signal transduction system"/>
    <property type="evidence" value="ECO:0007669"/>
    <property type="project" value="InterPro"/>
</dbReference>
<sequence length="207" mass="23230">MTKRDLPESDHPSGPSTRIMLVDDQPARAAILEQALIDAGCEVIARLSSAQGLMKKVVEHQPDVIIIDIESPDRDMLEHMTVLNQHNPKPVIMFSDEDDPATIEKAVRAGVSAYVVDGLNPSRVKSIMAVAVARFREFQALRGELEKTRNQLQDRRLMDEAKAILMKQKNMTEDEAYHAMRKMAMDRGQRLTDVARNIISVMNLLNG</sequence>
<accession>A0A9X3EPP2</accession>
<dbReference type="SMART" id="SM01012">
    <property type="entry name" value="ANTAR"/>
    <property type="match status" value="1"/>
</dbReference>
<dbReference type="Gene3D" id="1.10.10.10">
    <property type="entry name" value="Winged helix-like DNA-binding domain superfamily/Winged helix DNA-binding domain"/>
    <property type="match status" value="1"/>
</dbReference>
<organism evidence="4 5">
    <name type="scientific">Parathalassolituus penaei</name>
    <dbReference type="NCBI Taxonomy" id="2997323"/>
    <lineage>
        <taxon>Bacteria</taxon>
        <taxon>Pseudomonadati</taxon>
        <taxon>Pseudomonadota</taxon>
        <taxon>Gammaproteobacteria</taxon>
        <taxon>Oceanospirillales</taxon>
        <taxon>Oceanospirillaceae</taxon>
        <taxon>Parathalassolituus</taxon>
    </lineage>
</organism>
<dbReference type="SMART" id="SM00448">
    <property type="entry name" value="REC"/>
    <property type="match status" value="1"/>
</dbReference>
<dbReference type="SUPFAM" id="SSF52172">
    <property type="entry name" value="CheY-like"/>
    <property type="match status" value="1"/>
</dbReference>
<dbReference type="GO" id="GO:0003723">
    <property type="term" value="F:RNA binding"/>
    <property type="evidence" value="ECO:0007669"/>
    <property type="project" value="InterPro"/>
</dbReference>
<evidence type="ECO:0000313" key="4">
    <source>
        <dbReference type="EMBL" id="MCY0966553.1"/>
    </source>
</evidence>
<feature type="domain" description="ANTAR" evidence="3">
    <location>
        <begin position="138"/>
        <end position="199"/>
    </location>
</feature>
<evidence type="ECO:0000256" key="1">
    <source>
        <dbReference type="PROSITE-ProRule" id="PRU00169"/>
    </source>
</evidence>
<dbReference type="Pfam" id="PF03861">
    <property type="entry name" value="ANTAR"/>
    <property type="match status" value="1"/>
</dbReference>
<dbReference type="PROSITE" id="PS50110">
    <property type="entry name" value="RESPONSE_REGULATORY"/>
    <property type="match status" value="1"/>
</dbReference>
<name>A0A9X3EPP2_9GAMM</name>
<dbReference type="Gene3D" id="3.40.50.2300">
    <property type="match status" value="1"/>
</dbReference>
<dbReference type="RefSeq" id="WP_283174758.1">
    <property type="nucleotide sequence ID" value="NZ_JAPNOA010000056.1"/>
</dbReference>
<dbReference type="PANTHER" id="PTHR43367:SF1">
    <property type="entry name" value="TWO-COMPONENT RESPONSE REGULATOR-LIKE APRR6-RELATED"/>
    <property type="match status" value="1"/>
</dbReference>
<dbReference type="EMBL" id="JAPNOA010000056">
    <property type="protein sequence ID" value="MCY0966553.1"/>
    <property type="molecule type" value="Genomic_DNA"/>
</dbReference>
<dbReference type="InterPro" id="IPR011006">
    <property type="entry name" value="CheY-like_superfamily"/>
</dbReference>
<protein>
    <submittedName>
        <fullName evidence="4">ANTAR domain-containing protein</fullName>
    </submittedName>
</protein>